<dbReference type="Gene3D" id="1.20.910.10">
    <property type="entry name" value="Heme oxygenase-like"/>
    <property type="match status" value="1"/>
</dbReference>
<evidence type="ECO:0000259" key="2">
    <source>
        <dbReference type="Pfam" id="PF03070"/>
    </source>
</evidence>
<dbReference type="EMBL" id="JAAXPI010000005">
    <property type="protein sequence ID" value="NKZ03389.1"/>
    <property type="molecule type" value="Genomic_DNA"/>
</dbReference>
<dbReference type="AlphaFoldDB" id="A0A846YST3"/>
<dbReference type="RefSeq" id="WP_067638611.1">
    <property type="nucleotide sequence ID" value="NZ_JAAXPI010000005.1"/>
</dbReference>
<name>A0A846YST3_9ACTN</name>
<comment type="pathway">
    <text evidence="1">Cofactor biosynthesis; thiamine diphosphate biosynthesis.</text>
</comment>
<sequence>MTDNGAAELLARIREDIAAAKTANRFVDMLETGDVPRERLVWLAGEEYRIVGSDRRSFALLAARFPDTPSGELFLGLAQGEGQALALLGDFAAALGQSEKNLMAYDPKPFAQAYPAYLAQRAAFGTAAEVALAMLANLEEWGAYCARTARALRTQYGFPDGAVGFFDFFAESPPGFEERALDVIASGLASGEDPVEATRAAHLLHAYETAFWNVLAEGLP</sequence>
<evidence type="ECO:0000256" key="1">
    <source>
        <dbReference type="ARBA" id="ARBA00004948"/>
    </source>
</evidence>
<dbReference type="SUPFAM" id="SSF48613">
    <property type="entry name" value="Heme oxygenase-like"/>
    <property type="match status" value="1"/>
</dbReference>
<evidence type="ECO:0000313" key="4">
    <source>
        <dbReference type="Proteomes" id="UP000579250"/>
    </source>
</evidence>
<proteinExistence type="predicted"/>
<organism evidence="3 4">
    <name type="scientific">Actinomadura latina</name>
    <dbReference type="NCBI Taxonomy" id="163603"/>
    <lineage>
        <taxon>Bacteria</taxon>
        <taxon>Bacillati</taxon>
        <taxon>Actinomycetota</taxon>
        <taxon>Actinomycetes</taxon>
        <taxon>Streptosporangiales</taxon>
        <taxon>Thermomonosporaceae</taxon>
        <taxon>Actinomadura</taxon>
    </lineage>
</organism>
<dbReference type="InterPro" id="IPR016084">
    <property type="entry name" value="Haem_Oase-like_multi-hlx"/>
</dbReference>
<gene>
    <name evidence="3" type="ORF">HGB48_06460</name>
</gene>
<comment type="caution">
    <text evidence="3">The sequence shown here is derived from an EMBL/GenBank/DDBJ whole genome shotgun (WGS) entry which is preliminary data.</text>
</comment>
<reference evidence="3 4" key="1">
    <citation type="submission" date="2020-04" db="EMBL/GenBank/DDBJ databases">
        <title>MicrobeNet Type strains.</title>
        <authorList>
            <person name="Nicholson A.C."/>
        </authorList>
    </citation>
    <scope>NUCLEOTIDE SEQUENCE [LARGE SCALE GENOMIC DNA]</scope>
    <source>
        <strain evidence="3 4">ATCC BAA-277</strain>
    </source>
</reference>
<keyword evidence="4" id="KW-1185">Reference proteome</keyword>
<dbReference type="Proteomes" id="UP000579250">
    <property type="component" value="Unassembled WGS sequence"/>
</dbReference>
<accession>A0A846YST3</accession>
<dbReference type="InterPro" id="IPR004305">
    <property type="entry name" value="Thiaminase-2/PQQC"/>
</dbReference>
<feature type="domain" description="Thiaminase-2/PQQC" evidence="2">
    <location>
        <begin position="25"/>
        <end position="154"/>
    </location>
</feature>
<protein>
    <submittedName>
        <fullName evidence="3">Transcriptional regulator</fullName>
    </submittedName>
</protein>
<dbReference type="Pfam" id="PF03070">
    <property type="entry name" value="TENA_THI-4"/>
    <property type="match status" value="1"/>
</dbReference>
<evidence type="ECO:0000313" key="3">
    <source>
        <dbReference type="EMBL" id="NKZ03389.1"/>
    </source>
</evidence>